<feature type="region of interest" description="Disordered" evidence="1">
    <location>
        <begin position="109"/>
        <end position="164"/>
    </location>
</feature>
<dbReference type="EMBL" id="BKCJ010288291">
    <property type="protein sequence ID" value="GEZ51477.1"/>
    <property type="molecule type" value="Genomic_DNA"/>
</dbReference>
<reference evidence="2" key="1">
    <citation type="journal article" date="2019" name="Sci. Rep.">
        <title>Draft genome of Tanacetum cinerariifolium, the natural source of mosquito coil.</title>
        <authorList>
            <person name="Yamashiro T."/>
            <person name="Shiraishi A."/>
            <person name="Satake H."/>
            <person name="Nakayama K."/>
        </authorList>
    </citation>
    <scope>NUCLEOTIDE SEQUENCE</scope>
</reference>
<feature type="compositionally biased region" description="Polar residues" evidence="1">
    <location>
        <begin position="64"/>
        <end position="73"/>
    </location>
</feature>
<gene>
    <name evidence="2" type="ORF">Tci_523450</name>
</gene>
<evidence type="ECO:0000313" key="2">
    <source>
        <dbReference type="EMBL" id="GEZ51477.1"/>
    </source>
</evidence>
<feature type="non-terminal residue" evidence="2">
    <location>
        <position position="1"/>
    </location>
</feature>
<protein>
    <submittedName>
        <fullName evidence="2">Uncharacterized protein</fullName>
    </submittedName>
</protein>
<dbReference type="AlphaFoldDB" id="A0A699IG89"/>
<accession>A0A699IG89</accession>
<name>A0A699IG89_TANCI</name>
<sequence>ISTPLFVDLEISTQTDGAQSSQVALPLLEDPYEAIRQAYLVEADTDTPPTCHVEELEDSDTFDARSTSSNFTAPLSPDHPLTHTTPDLFPSLHRTVHIVMCVPLALSPSLSAEEEDDEEDDEIEESSDSNSKSEGTKDEGPTAEDEDPAAEDKDPSAGYEGLAAGDEGLGMRVQSLGLGGDEAVPEGQQQPTLTTWIDLEDGRTYIDVPAYPSPVLPVQTPPSLEWSSGLLPISPASSINPLPISSPMIPLTVPSPAASPSMAETKGFLTKLGAEAEIQGGLIHDHNVQLRELSFALCERSLKHEQERVALTFGEIWRPVLALKSWAGQTDAHSTALWHTISDMQIENRELRLRITEERRARLDLAEIVDSVRRG</sequence>
<organism evidence="2">
    <name type="scientific">Tanacetum cinerariifolium</name>
    <name type="common">Dalmatian daisy</name>
    <name type="synonym">Chrysanthemum cinerariifolium</name>
    <dbReference type="NCBI Taxonomy" id="118510"/>
    <lineage>
        <taxon>Eukaryota</taxon>
        <taxon>Viridiplantae</taxon>
        <taxon>Streptophyta</taxon>
        <taxon>Embryophyta</taxon>
        <taxon>Tracheophyta</taxon>
        <taxon>Spermatophyta</taxon>
        <taxon>Magnoliopsida</taxon>
        <taxon>eudicotyledons</taxon>
        <taxon>Gunneridae</taxon>
        <taxon>Pentapetalae</taxon>
        <taxon>asterids</taxon>
        <taxon>campanulids</taxon>
        <taxon>Asterales</taxon>
        <taxon>Asteraceae</taxon>
        <taxon>Asteroideae</taxon>
        <taxon>Anthemideae</taxon>
        <taxon>Anthemidinae</taxon>
        <taxon>Tanacetum</taxon>
    </lineage>
</organism>
<proteinExistence type="predicted"/>
<feature type="compositionally biased region" description="Acidic residues" evidence="1">
    <location>
        <begin position="112"/>
        <end position="127"/>
    </location>
</feature>
<evidence type="ECO:0000256" key="1">
    <source>
        <dbReference type="SAM" id="MobiDB-lite"/>
    </source>
</evidence>
<comment type="caution">
    <text evidence="2">The sequence shown here is derived from an EMBL/GenBank/DDBJ whole genome shotgun (WGS) entry which is preliminary data.</text>
</comment>
<feature type="region of interest" description="Disordered" evidence="1">
    <location>
        <begin position="58"/>
        <end position="82"/>
    </location>
</feature>